<dbReference type="Proteomes" id="UP000029227">
    <property type="component" value="Unassembled WGS sequence"/>
</dbReference>
<evidence type="ECO:0000313" key="1">
    <source>
        <dbReference type="EMBL" id="GAL06083.1"/>
    </source>
</evidence>
<reference evidence="1 2" key="1">
    <citation type="journal article" date="2014" name="Genome Announc.">
        <title>Draft Genome Sequences of Two Vibrionaceae Species, Vibrio ponticus C121 and Photobacterium aphoticum C119, Isolated as Coral Reef Microbiota.</title>
        <authorList>
            <person name="Al-saari N."/>
            <person name="Meirelles P.M."/>
            <person name="Mino S."/>
            <person name="Suda W."/>
            <person name="Oshima K."/>
            <person name="Hattori M."/>
            <person name="Ohkuma M."/>
            <person name="Thompson F.L."/>
            <person name="Gomez-Gil B."/>
            <person name="Sawabe T."/>
            <person name="Sawabe T."/>
        </authorList>
    </citation>
    <scope>NUCLEOTIDE SEQUENCE [LARGE SCALE GENOMIC DNA]</scope>
    <source>
        <strain evidence="1 2">JCM 19237</strain>
    </source>
</reference>
<dbReference type="EMBL" id="BBMN01000009">
    <property type="protein sequence ID" value="GAL06083.1"/>
    <property type="molecule type" value="Genomic_DNA"/>
</dbReference>
<gene>
    <name evidence="1" type="ORF">JCM19237_1723</name>
</gene>
<name>A0A090QV08_9GAMM</name>
<dbReference type="AlphaFoldDB" id="A0A090QV08"/>
<organism evidence="1 2">
    <name type="scientific">Photobacterium aphoticum</name>
    <dbReference type="NCBI Taxonomy" id="754436"/>
    <lineage>
        <taxon>Bacteria</taxon>
        <taxon>Pseudomonadati</taxon>
        <taxon>Pseudomonadota</taxon>
        <taxon>Gammaproteobacteria</taxon>
        <taxon>Vibrionales</taxon>
        <taxon>Vibrionaceae</taxon>
        <taxon>Photobacterium</taxon>
    </lineage>
</organism>
<protein>
    <submittedName>
        <fullName evidence="1">Uncharacterized protein</fullName>
    </submittedName>
</protein>
<proteinExistence type="predicted"/>
<comment type="caution">
    <text evidence="1">The sequence shown here is derived from an EMBL/GenBank/DDBJ whole genome shotgun (WGS) entry which is preliminary data.</text>
</comment>
<evidence type="ECO:0000313" key="2">
    <source>
        <dbReference type="Proteomes" id="UP000029227"/>
    </source>
</evidence>
<sequence>MVLFEISFLNEKYRNKGSSQDDDSDLNLSLMTFFLIKRQK</sequence>
<accession>A0A090QV08</accession>